<keyword evidence="3 10" id="KW-0328">Glycosyltransferase</keyword>
<keyword evidence="4" id="KW-0808">Transferase</keyword>
<dbReference type="EMBL" id="ML179579">
    <property type="protein sequence ID" value="THU84804.1"/>
    <property type="molecule type" value="Genomic_DNA"/>
</dbReference>
<dbReference type="GO" id="GO:0000026">
    <property type="term" value="F:alpha-1,2-mannosyltransferase activity"/>
    <property type="evidence" value="ECO:0007669"/>
    <property type="project" value="TreeGrafter"/>
</dbReference>
<dbReference type="AlphaFoldDB" id="A0A4S8L7Z3"/>
<comment type="function">
    <text evidence="9">Mannosyltransferase involved in glycosylphosphatidylinositol-anchor biosynthesis. Transfers the third mannose to Man2-GlcN-acyl-PI during GPI precursor assembly.</text>
</comment>
<dbReference type="PANTHER" id="PTHR22760">
    <property type="entry name" value="GLYCOSYLTRANSFERASE"/>
    <property type="match status" value="1"/>
</dbReference>
<evidence type="ECO:0000256" key="4">
    <source>
        <dbReference type="ARBA" id="ARBA00022679"/>
    </source>
</evidence>
<dbReference type="InterPro" id="IPR005599">
    <property type="entry name" value="GPI_mannosylTrfase"/>
</dbReference>
<keyword evidence="13" id="KW-1185">Reference proteome</keyword>
<gene>
    <name evidence="12" type="ORF">K435DRAFT_686820</name>
</gene>
<feature type="transmembrane region" description="Helical" evidence="10">
    <location>
        <begin position="176"/>
        <end position="199"/>
    </location>
</feature>
<keyword evidence="11" id="KW-0732">Signal</keyword>
<keyword evidence="7 10" id="KW-1133">Transmembrane helix</keyword>
<feature type="transmembrane region" description="Helical" evidence="10">
    <location>
        <begin position="272"/>
        <end position="292"/>
    </location>
</feature>
<evidence type="ECO:0000256" key="6">
    <source>
        <dbReference type="ARBA" id="ARBA00022824"/>
    </source>
</evidence>
<dbReference type="EC" id="2.4.1.-" evidence="10"/>
<accession>A0A4S8L7Z3</accession>
<reference evidence="12 13" key="1">
    <citation type="journal article" date="2019" name="Nat. Ecol. Evol.">
        <title>Megaphylogeny resolves global patterns of mushroom evolution.</title>
        <authorList>
            <person name="Varga T."/>
            <person name="Krizsan K."/>
            <person name="Foldi C."/>
            <person name="Dima B."/>
            <person name="Sanchez-Garcia M."/>
            <person name="Sanchez-Ramirez S."/>
            <person name="Szollosi G.J."/>
            <person name="Szarkandi J.G."/>
            <person name="Papp V."/>
            <person name="Albert L."/>
            <person name="Andreopoulos W."/>
            <person name="Angelini C."/>
            <person name="Antonin V."/>
            <person name="Barry K.W."/>
            <person name="Bougher N.L."/>
            <person name="Buchanan P."/>
            <person name="Buyck B."/>
            <person name="Bense V."/>
            <person name="Catcheside P."/>
            <person name="Chovatia M."/>
            <person name="Cooper J."/>
            <person name="Damon W."/>
            <person name="Desjardin D."/>
            <person name="Finy P."/>
            <person name="Geml J."/>
            <person name="Haridas S."/>
            <person name="Hughes K."/>
            <person name="Justo A."/>
            <person name="Karasinski D."/>
            <person name="Kautmanova I."/>
            <person name="Kiss B."/>
            <person name="Kocsube S."/>
            <person name="Kotiranta H."/>
            <person name="LaButti K.M."/>
            <person name="Lechner B.E."/>
            <person name="Liimatainen K."/>
            <person name="Lipzen A."/>
            <person name="Lukacs Z."/>
            <person name="Mihaltcheva S."/>
            <person name="Morgado L.N."/>
            <person name="Niskanen T."/>
            <person name="Noordeloos M.E."/>
            <person name="Ohm R.A."/>
            <person name="Ortiz-Santana B."/>
            <person name="Ovrebo C."/>
            <person name="Racz N."/>
            <person name="Riley R."/>
            <person name="Savchenko A."/>
            <person name="Shiryaev A."/>
            <person name="Soop K."/>
            <person name="Spirin V."/>
            <person name="Szebenyi C."/>
            <person name="Tomsovsky M."/>
            <person name="Tulloss R.E."/>
            <person name="Uehling J."/>
            <person name="Grigoriev I.V."/>
            <person name="Vagvolgyi C."/>
            <person name="Papp T."/>
            <person name="Martin F.M."/>
            <person name="Miettinen O."/>
            <person name="Hibbett D.S."/>
            <person name="Nagy L.G."/>
        </authorList>
    </citation>
    <scope>NUCLEOTIDE SEQUENCE [LARGE SCALE GENOMIC DNA]</scope>
    <source>
        <strain evidence="12 13">CBS 962.96</strain>
    </source>
</reference>
<proteinExistence type="inferred from homology"/>
<comment type="similarity">
    <text evidence="2">Belongs to the glycosyltransferase 22 family. PIGB subfamily.</text>
</comment>
<dbReference type="OrthoDB" id="416834at2759"/>
<keyword evidence="8 10" id="KW-0472">Membrane</keyword>
<evidence type="ECO:0000256" key="7">
    <source>
        <dbReference type="ARBA" id="ARBA00022989"/>
    </source>
</evidence>
<evidence type="ECO:0000313" key="13">
    <source>
        <dbReference type="Proteomes" id="UP000297245"/>
    </source>
</evidence>
<sequence>MSTTSIALAVRILIALCTRTFFQPDEYFQSLEPAHHLVYGYGHLTWEWLSPHPIRSIFYPALNVPVYWLFKVTGLDHYGKLGDFLVIAGPRVLHGVFAAATDIWLCELTAKTIGHRYVSTAFFLSLTSLFHGLSLSRSLSNSLETSLTTIALSYYPWDASLSFKRYLHRTSMVRKMLIFAALACAVRATNAVLWVFLIPNFLWSLRKNRQAILTVILDTLVIASVTCFLLIALDSAYYGRFTFTTLSFMSVNLSGVSLFYGGSPWHYYLSQALPILCTTALPFCLDGFWTSVNGSGSSALRILNQLVAWTIGIYSLAGHKEWRFIHPLLPVLHVFAAKSLVDRSLSKKQAHPKATWSRNLPIRPGYVWLILATIPASVYIIFFYCSAPISVMSYIRSLPSEELEGGSLGFLMPCHSTPGHAYLHRPQLAHGGMWALGCEPPLQHHDVSLYSDQTDAFFDNPLQYLQDRFPSQVNTSFPISPYPVSPPGISPTVKNPWVHEWPRHLIFFGALLEVEGVKILLEQRGYIEIWKRGRSWEGDEDTRKGGVRVWKWHSSS</sequence>
<feature type="signal peptide" evidence="11">
    <location>
        <begin position="1"/>
        <end position="22"/>
    </location>
</feature>
<feature type="transmembrane region" description="Helical" evidence="10">
    <location>
        <begin position="237"/>
        <end position="260"/>
    </location>
</feature>
<evidence type="ECO:0000256" key="10">
    <source>
        <dbReference type="RuleBase" id="RU363075"/>
    </source>
</evidence>
<protein>
    <recommendedName>
        <fullName evidence="10">Mannosyltransferase</fullName>
        <ecNumber evidence="10">2.4.1.-</ecNumber>
    </recommendedName>
</protein>
<evidence type="ECO:0000256" key="1">
    <source>
        <dbReference type="ARBA" id="ARBA00004477"/>
    </source>
</evidence>
<name>A0A4S8L7Z3_DENBC</name>
<dbReference type="GO" id="GO:0006506">
    <property type="term" value="P:GPI anchor biosynthetic process"/>
    <property type="evidence" value="ECO:0007669"/>
    <property type="project" value="TreeGrafter"/>
</dbReference>
<evidence type="ECO:0000256" key="11">
    <source>
        <dbReference type="SAM" id="SignalP"/>
    </source>
</evidence>
<comment type="subcellular location">
    <subcellularLocation>
        <location evidence="1 10">Endoplasmic reticulum membrane</location>
        <topology evidence="1 10">Multi-pass membrane protein</topology>
    </subcellularLocation>
</comment>
<dbReference type="Pfam" id="PF03901">
    <property type="entry name" value="Glyco_transf_22"/>
    <property type="match status" value="1"/>
</dbReference>
<dbReference type="PANTHER" id="PTHR22760:SF4">
    <property type="entry name" value="GPI MANNOSYLTRANSFERASE 3"/>
    <property type="match status" value="1"/>
</dbReference>
<feature type="transmembrane region" description="Helical" evidence="10">
    <location>
        <begin position="366"/>
        <end position="387"/>
    </location>
</feature>
<feature type="transmembrane region" description="Helical" evidence="10">
    <location>
        <begin position="211"/>
        <end position="231"/>
    </location>
</feature>
<organism evidence="12 13">
    <name type="scientific">Dendrothele bispora (strain CBS 962.96)</name>
    <dbReference type="NCBI Taxonomy" id="1314807"/>
    <lineage>
        <taxon>Eukaryota</taxon>
        <taxon>Fungi</taxon>
        <taxon>Dikarya</taxon>
        <taxon>Basidiomycota</taxon>
        <taxon>Agaricomycotina</taxon>
        <taxon>Agaricomycetes</taxon>
        <taxon>Agaricomycetidae</taxon>
        <taxon>Agaricales</taxon>
        <taxon>Agaricales incertae sedis</taxon>
        <taxon>Dendrothele</taxon>
    </lineage>
</organism>
<keyword evidence="6 10" id="KW-0256">Endoplasmic reticulum</keyword>
<evidence type="ECO:0000256" key="3">
    <source>
        <dbReference type="ARBA" id="ARBA00022676"/>
    </source>
</evidence>
<evidence type="ECO:0000256" key="9">
    <source>
        <dbReference type="ARBA" id="ARBA00024708"/>
    </source>
</evidence>
<dbReference type="Proteomes" id="UP000297245">
    <property type="component" value="Unassembled WGS sequence"/>
</dbReference>
<feature type="chain" id="PRO_5020877383" description="Mannosyltransferase" evidence="11">
    <location>
        <begin position="23"/>
        <end position="556"/>
    </location>
</feature>
<dbReference type="GO" id="GO:0005789">
    <property type="term" value="C:endoplasmic reticulum membrane"/>
    <property type="evidence" value="ECO:0007669"/>
    <property type="project" value="UniProtKB-SubCell"/>
</dbReference>
<evidence type="ECO:0000256" key="5">
    <source>
        <dbReference type="ARBA" id="ARBA00022692"/>
    </source>
</evidence>
<evidence type="ECO:0000256" key="2">
    <source>
        <dbReference type="ARBA" id="ARBA00006065"/>
    </source>
</evidence>
<keyword evidence="5 10" id="KW-0812">Transmembrane</keyword>
<evidence type="ECO:0000313" key="12">
    <source>
        <dbReference type="EMBL" id="THU84804.1"/>
    </source>
</evidence>
<evidence type="ECO:0000256" key="8">
    <source>
        <dbReference type="ARBA" id="ARBA00023136"/>
    </source>
</evidence>